<dbReference type="SUPFAM" id="SSF52540">
    <property type="entry name" value="P-loop containing nucleoside triphosphate hydrolases"/>
    <property type="match status" value="1"/>
</dbReference>
<protein>
    <recommendedName>
        <fullName evidence="6">PhoH-like protein</fullName>
    </recommendedName>
</protein>
<dbReference type="InterPro" id="IPR027417">
    <property type="entry name" value="P-loop_NTPase"/>
</dbReference>
<dbReference type="Proteomes" id="UP000076420">
    <property type="component" value="Unassembled WGS sequence"/>
</dbReference>
<evidence type="ECO:0000256" key="4">
    <source>
        <dbReference type="ARBA" id="ARBA00022741"/>
    </source>
</evidence>
<dbReference type="AlphaFoldDB" id="A0A2C9L8S5"/>
<gene>
    <name evidence="8" type="primary">106064524</name>
</gene>
<reference evidence="8" key="1">
    <citation type="submission" date="2020-05" db="UniProtKB">
        <authorList>
            <consortium name="EnsemblMetazoa"/>
        </authorList>
    </citation>
    <scope>IDENTIFICATION</scope>
    <source>
        <strain evidence="8">BB02</strain>
    </source>
</reference>
<dbReference type="EnsemblMetazoa" id="BGLB028251-RA">
    <property type="protein sequence ID" value="BGLB028251-PA"/>
    <property type="gene ID" value="BGLB028251"/>
</dbReference>
<comment type="similarity">
    <text evidence="2">Belongs to the PhoH family.</text>
</comment>
<keyword evidence="4" id="KW-0547">Nucleotide-binding</keyword>
<keyword evidence="5" id="KW-0067">ATP-binding</keyword>
<name>A0A2C9L8S5_BIOGL</name>
<dbReference type="PANTHER" id="PTHR30473">
    <property type="entry name" value="PROTEIN PHOH"/>
    <property type="match status" value="1"/>
</dbReference>
<dbReference type="GO" id="GO:0005524">
    <property type="term" value="F:ATP binding"/>
    <property type="evidence" value="ECO:0007669"/>
    <property type="project" value="UniProtKB-KW"/>
</dbReference>
<dbReference type="VEuPathDB" id="VectorBase:BGLB028251"/>
<sequence length="359" mass="41332">MIFKQDFEVESDIYKKPLDDDLFVNMDDIIGAKEEEKKNKSQSTRFSLFKGRPDRIIPSVKKNIFTNASPKKFGNRKEQVEEDIKTLELELENLILKDKTMLKHKNIKLDEDNEILFADFIKRELKKLGYENYEVKGQKFFPKTAGQQEYLKALRESSVVIATGPAGTGKTFMAVMYAYELLRTNQIKRIVITRPIVEAGESIGFLPGDMRMKVDPYLMPLYDSFHILMGKEKTEALITKGVIEIAPLAYMRGRTFNDAFVILDEAQNTTQNQIKMFLTRLGFNSKMVITGDISQIDLKMNQQSALIQALHVLKNVEQIKKIRLTVDDIVRNPLVNEIVKAYEHFDANSGSLFNSRRNR</sequence>
<organism evidence="8 9">
    <name type="scientific">Biomphalaria glabrata</name>
    <name type="common">Bloodfluke planorb</name>
    <name type="synonym">Freshwater snail</name>
    <dbReference type="NCBI Taxonomy" id="6526"/>
    <lineage>
        <taxon>Eukaryota</taxon>
        <taxon>Metazoa</taxon>
        <taxon>Spiralia</taxon>
        <taxon>Lophotrochozoa</taxon>
        <taxon>Mollusca</taxon>
        <taxon>Gastropoda</taxon>
        <taxon>Heterobranchia</taxon>
        <taxon>Euthyneura</taxon>
        <taxon>Panpulmonata</taxon>
        <taxon>Hygrophila</taxon>
        <taxon>Lymnaeoidea</taxon>
        <taxon>Planorbidae</taxon>
        <taxon>Biomphalaria</taxon>
    </lineage>
</organism>
<feature type="domain" description="PhoH-like protein" evidence="7">
    <location>
        <begin position="142"/>
        <end position="343"/>
    </location>
</feature>
<keyword evidence="3" id="KW-0963">Cytoplasm</keyword>
<evidence type="ECO:0000256" key="5">
    <source>
        <dbReference type="ARBA" id="ARBA00022840"/>
    </source>
</evidence>
<dbReference type="Gene3D" id="3.40.50.300">
    <property type="entry name" value="P-loop containing nucleotide triphosphate hydrolases"/>
    <property type="match status" value="1"/>
</dbReference>
<dbReference type="FunFam" id="3.40.50.300:FF:000013">
    <property type="entry name" value="PhoH family ATPase"/>
    <property type="match status" value="1"/>
</dbReference>
<accession>A0A2C9L8S5</accession>
<evidence type="ECO:0000256" key="2">
    <source>
        <dbReference type="ARBA" id="ARBA00010393"/>
    </source>
</evidence>
<dbReference type="GO" id="GO:0005829">
    <property type="term" value="C:cytosol"/>
    <property type="evidence" value="ECO:0007669"/>
    <property type="project" value="TreeGrafter"/>
</dbReference>
<evidence type="ECO:0000256" key="6">
    <source>
        <dbReference type="ARBA" id="ARBA00039970"/>
    </source>
</evidence>
<dbReference type="InterPro" id="IPR003714">
    <property type="entry name" value="PhoH"/>
</dbReference>
<evidence type="ECO:0000313" key="9">
    <source>
        <dbReference type="Proteomes" id="UP000076420"/>
    </source>
</evidence>
<dbReference type="Pfam" id="PF02562">
    <property type="entry name" value="PhoH"/>
    <property type="match status" value="1"/>
</dbReference>
<dbReference type="PANTHER" id="PTHR30473:SF1">
    <property type="entry name" value="PHOH-LIKE PROTEIN"/>
    <property type="match status" value="1"/>
</dbReference>
<comment type="subcellular location">
    <subcellularLocation>
        <location evidence="1">Cytoplasm</location>
    </subcellularLocation>
</comment>
<evidence type="ECO:0000256" key="1">
    <source>
        <dbReference type="ARBA" id="ARBA00004496"/>
    </source>
</evidence>
<dbReference type="InterPro" id="IPR051451">
    <property type="entry name" value="PhoH2-like"/>
</dbReference>
<proteinExistence type="inferred from homology"/>
<evidence type="ECO:0000256" key="3">
    <source>
        <dbReference type="ARBA" id="ARBA00022490"/>
    </source>
</evidence>
<evidence type="ECO:0000259" key="7">
    <source>
        <dbReference type="Pfam" id="PF02562"/>
    </source>
</evidence>
<evidence type="ECO:0000313" key="8">
    <source>
        <dbReference type="EnsemblMetazoa" id="BGLB028251-PA"/>
    </source>
</evidence>